<proteinExistence type="predicted"/>
<dbReference type="Proteomes" id="UP001162156">
    <property type="component" value="Unassembled WGS sequence"/>
</dbReference>
<dbReference type="AlphaFoldDB" id="A0AAV8ZW64"/>
<accession>A0AAV8ZW64</accession>
<evidence type="ECO:0000313" key="2">
    <source>
        <dbReference type="Proteomes" id="UP001162156"/>
    </source>
</evidence>
<gene>
    <name evidence="1" type="ORF">NQ314_001159</name>
</gene>
<evidence type="ECO:0000313" key="1">
    <source>
        <dbReference type="EMBL" id="KAJ8970624.1"/>
    </source>
</evidence>
<keyword evidence="2" id="KW-1185">Reference proteome</keyword>
<dbReference type="EMBL" id="JANEYF010000334">
    <property type="protein sequence ID" value="KAJ8970624.1"/>
    <property type="molecule type" value="Genomic_DNA"/>
</dbReference>
<organism evidence="1 2">
    <name type="scientific">Rhamnusium bicolor</name>
    <dbReference type="NCBI Taxonomy" id="1586634"/>
    <lineage>
        <taxon>Eukaryota</taxon>
        <taxon>Metazoa</taxon>
        <taxon>Ecdysozoa</taxon>
        <taxon>Arthropoda</taxon>
        <taxon>Hexapoda</taxon>
        <taxon>Insecta</taxon>
        <taxon>Pterygota</taxon>
        <taxon>Neoptera</taxon>
        <taxon>Endopterygota</taxon>
        <taxon>Coleoptera</taxon>
        <taxon>Polyphaga</taxon>
        <taxon>Cucujiformia</taxon>
        <taxon>Chrysomeloidea</taxon>
        <taxon>Cerambycidae</taxon>
        <taxon>Lepturinae</taxon>
        <taxon>Rhagiini</taxon>
        <taxon>Rhamnusium</taxon>
    </lineage>
</organism>
<sequence length="97" mass="11033">MCDIIILSGFDTYCNLYCDNYNSLLAALVSTTLLDSLSVCAHKKESTTYLILTCSPPSDNHKNQLQVLHDLYFPHIMNKLDNTKLLLDNIVSYFLNK</sequence>
<reference evidence="1" key="1">
    <citation type="journal article" date="2023" name="Insect Mol. Biol.">
        <title>Genome sequencing provides insights into the evolution of gene families encoding plant cell wall-degrading enzymes in longhorned beetles.</title>
        <authorList>
            <person name="Shin N.R."/>
            <person name="Okamura Y."/>
            <person name="Kirsch R."/>
            <person name="Pauchet Y."/>
        </authorList>
    </citation>
    <scope>NUCLEOTIDE SEQUENCE</scope>
    <source>
        <strain evidence="1">RBIC_L_NR</strain>
    </source>
</reference>
<name>A0AAV8ZW64_9CUCU</name>
<comment type="caution">
    <text evidence="1">The sequence shown here is derived from an EMBL/GenBank/DDBJ whole genome shotgun (WGS) entry which is preliminary data.</text>
</comment>
<protein>
    <submittedName>
        <fullName evidence="1">Uncharacterized protein</fullName>
    </submittedName>
</protein>